<dbReference type="AlphaFoldDB" id="A0A0G1FLA7"/>
<evidence type="ECO:0000313" key="2">
    <source>
        <dbReference type="EMBL" id="KKS87683.1"/>
    </source>
</evidence>
<gene>
    <name evidence="2" type="ORF">UV61_C0001G0090</name>
</gene>
<proteinExistence type="predicted"/>
<feature type="region of interest" description="Disordered" evidence="1">
    <location>
        <begin position="35"/>
        <end position="56"/>
    </location>
</feature>
<organism evidence="2 3">
    <name type="scientific">Candidatus Gottesmanbacteria bacterium GW2011_GWB1_43_11</name>
    <dbReference type="NCBI Taxonomy" id="1618446"/>
    <lineage>
        <taxon>Bacteria</taxon>
        <taxon>Candidatus Gottesmaniibacteriota</taxon>
    </lineage>
</organism>
<evidence type="ECO:0000256" key="1">
    <source>
        <dbReference type="SAM" id="MobiDB-lite"/>
    </source>
</evidence>
<reference evidence="2 3" key="1">
    <citation type="journal article" date="2015" name="Nature">
        <title>rRNA introns, odd ribosomes, and small enigmatic genomes across a large radiation of phyla.</title>
        <authorList>
            <person name="Brown C.T."/>
            <person name="Hug L.A."/>
            <person name="Thomas B.C."/>
            <person name="Sharon I."/>
            <person name="Castelle C.J."/>
            <person name="Singh A."/>
            <person name="Wilkins M.J."/>
            <person name="Williams K.H."/>
            <person name="Banfield J.F."/>
        </authorList>
    </citation>
    <scope>NUCLEOTIDE SEQUENCE [LARGE SCALE GENOMIC DNA]</scope>
</reference>
<comment type="caution">
    <text evidence="2">The sequence shown here is derived from an EMBL/GenBank/DDBJ whole genome shotgun (WGS) entry which is preliminary data.</text>
</comment>
<protein>
    <submittedName>
        <fullName evidence="2">Uncharacterized protein</fullName>
    </submittedName>
</protein>
<dbReference type="Proteomes" id="UP000034050">
    <property type="component" value="Unassembled WGS sequence"/>
</dbReference>
<name>A0A0G1FLA7_9BACT</name>
<dbReference type="EMBL" id="LCFD01000001">
    <property type="protein sequence ID" value="KKS87683.1"/>
    <property type="molecule type" value="Genomic_DNA"/>
</dbReference>
<sequence length="195" mass="22332">MLKNRQQQILLVVVILLSFFLGRVSMYQSTNKKSVSETKPNAQTIKGSGENLSALSEEDETRQLAERFEQLQIDKKATDVLLLFTPPQTKKEADDYLFILGMDLFNEPSPNPRLYLTNGLQSCIKSYSIKSIIKSENKYIATADESRCVYDNSTGKQWEEKQTMIIEVVRVGARPMIDRYYSDEGELTKYAGFYL</sequence>
<accession>A0A0G1FLA7</accession>
<feature type="compositionally biased region" description="Polar residues" evidence="1">
    <location>
        <begin position="35"/>
        <end position="54"/>
    </location>
</feature>
<dbReference type="STRING" id="1618446.UV61_C0001G0090"/>
<evidence type="ECO:0000313" key="3">
    <source>
        <dbReference type="Proteomes" id="UP000034050"/>
    </source>
</evidence>